<proteinExistence type="predicted"/>
<feature type="binding site" evidence="2">
    <location>
        <position position="131"/>
    </location>
    <ligand>
        <name>Mn(2+)</name>
        <dbReference type="ChEBI" id="CHEBI:29035"/>
        <label>1</label>
    </ligand>
</feature>
<dbReference type="NCBIfam" id="TIGR03404">
    <property type="entry name" value="bicupin_oxalic"/>
    <property type="match status" value="1"/>
</dbReference>
<dbReference type="CDD" id="cd20305">
    <property type="entry name" value="cupin_OxDC_C"/>
    <property type="match status" value="1"/>
</dbReference>
<feature type="binding site" evidence="2">
    <location>
        <position position="125"/>
    </location>
    <ligand>
        <name>Mn(2+)</name>
        <dbReference type="ChEBI" id="CHEBI:29035"/>
        <label>1</label>
    </ligand>
</feature>
<feature type="binding site" evidence="2">
    <location>
        <position position="352"/>
    </location>
    <ligand>
        <name>Mn(2+)</name>
        <dbReference type="ChEBI" id="CHEBI:29035"/>
        <label>2</label>
    </ligand>
</feature>
<reference evidence="6 7" key="1">
    <citation type="submission" date="2020-02" db="EMBL/GenBank/DDBJ databases">
        <authorList>
            <person name="Li G."/>
        </authorList>
    </citation>
    <scope>NUCLEOTIDE SEQUENCE [LARGE SCALE GENOMIC DNA]</scope>
    <source>
        <strain evidence="6 7">DSM 102029</strain>
    </source>
</reference>
<dbReference type="KEGG" id="apra:G3A50_15150"/>
<dbReference type="SUPFAM" id="SSF51182">
    <property type="entry name" value="RmlC-like cupins"/>
    <property type="match status" value="1"/>
</dbReference>
<dbReference type="InterPro" id="IPR011051">
    <property type="entry name" value="RmlC_Cupin_sf"/>
</dbReference>
<dbReference type="PROSITE" id="PS51318">
    <property type="entry name" value="TAT"/>
    <property type="match status" value="1"/>
</dbReference>
<comment type="cofactor">
    <cofactor evidence="2">
        <name>Mn(2+)</name>
        <dbReference type="ChEBI" id="CHEBI:29035"/>
    </cofactor>
    <text evidence="2">Binds 2 manganese ions per subunit.</text>
</comment>
<feature type="binding site" evidence="2">
    <location>
        <position position="313"/>
    </location>
    <ligand>
        <name>Mn(2+)</name>
        <dbReference type="ChEBI" id="CHEBI:29035"/>
        <label>2</label>
    </ligand>
</feature>
<feature type="region of interest" description="Disordered" evidence="3">
    <location>
        <begin position="28"/>
        <end position="53"/>
    </location>
</feature>
<feature type="domain" description="Cupin type-1" evidence="5">
    <location>
        <begin position="82"/>
        <end position="223"/>
    </location>
</feature>
<keyword evidence="2" id="KW-0464">Manganese</keyword>
<feature type="binding site" evidence="2">
    <location>
        <position position="170"/>
    </location>
    <ligand>
        <name>Mn(2+)</name>
        <dbReference type="ChEBI" id="CHEBI:29035"/>
        <label>1</label>
    </ligand>
</feature>
<dbReference type="PANTHER" id="PTHR35848:SF9">
    <property type="entry name" value="SLL1358 PROTEIN"/>
    <property type="match status" value="1"/>
</dbReference>
<dbReference type="InterPro" id="IPR051610">
    <property type="entry name" value="GPI/OXD"/>
</dbReference>
<dbReference type="InterPro" id="IPR017774">
    <property type="entry name" value="Bicupin_oxalate_deCO2ase/Oxase"/>
</dbReference>
<organism evidence="6 7">
    <name type="scientific">Ancylobacter pratisalsi</name>
    <dbReference type="NCBI Taxonomy" id="1745854"/>
    <lineage>
        <taxon>Bacteria</taxon>
        <taxon>Pseudomonadati</taxon>
        <taxon>Pseudomonadota</taxon>
        <taxon>Alphaproteobacteria</taxon>
        <taxon>Hyphomicrobiales</taxon>
        <taxon>Xanthobacteraceae</taxon>
        <taxon>Ancylobacter</taxon>
    </lineage>
</organism>
<accession>A0A6P1YN73</accession>
<feature type="chain" id="PRO_5027059660" evidence="4">
    <location>
        <begin position="27"/>
        <end position="418"/>
    </location>
</feature>
<dbReference type="Pfam" id="PF00190">
    <property type="entry name" value="Cupin_1"/>
    <property type="match status" value="2"/>
</dbReference>
<dbReference type="CDD" id="cd20304">
    <property type="entry name" value="cupin_OxDC_N"/>
    <property type="match status" value="1"/>
</dbReference>
<sequence length="418" mass="45492">MDPLSRRTFLAASAIGGAMVAETAKAATFGNPDEPPQGAINSTPAAVSNPGPRNAVLEGQIPAFQSPPPTDVGSMPMMWSSFNIMPRRIQAGGWARQVTATEFPAATEVSGVNMRLSAGGIREMHWHLAGEWALMTNGHCRITVLDPKGQAYVRDVSAGDLWFFPAGYPHSLQGLGPDGCEFLIVFDNAYQSEYNTLLLTDWFIHTPPKVLGQNFNVPPDVFKNILLHDRWIFQGLEPPPLAQDQAAVASGGEPPEPFTFSLMGTRPVMENEAGSIHLADSRTFKVSKSITGVIETIKPGSLRRMHWHPNADEWQYWIKGQGRMTVFNAGPRAQTIDFQAGDLGVVPKSQGHYIENTGTEDAQVLAVFRAPEYEEIDLSNWLTHAPPELVAQHLNINPSVIARFPKGENGIQPAGGKG</sequence>
<dbReference type="PANTHER" id="PTHR35848">
    <property type="entry name" value="OXALATE-BINDING PROTEIN"/>
    <property type="match status" value="1"/>
</dbReference>
<keyword evidence="7" id="KW-1185">Reference proteome</keyword>
<dbReference type="InterPro" id="IPR006045">
    <property type="entry name" value="Cupin_1"/>
</dbReference>
<evidence type="ECO:0000313" key="7">
    <source>
        <dbReference type="Proteomes" id="UP000464751"/>
    </source>
</evidence>
<gene>
    <name evidence="6" type="ORF">G3A50_15150</name>
</gene>
<evidence type="ECO:0000256" key="2">
    <source>
        <dbReference type="PIRSR" id="PIRSR617774-2"/>
    </source>
</evidence>
<feature type="binding site" evidence="2">
    <location>
        <position position="127"/>
    </location>
    <ligand>
        <name>Mn(2+)</name>
        <dbReference type="ChEBI" id="CHEBI:29035"/>
        <label>1</label>
    </ligand>
</feature>
<protein>
    <submittedName>
        <fullName evidence="6">Cupin domain-containing protein</fullName>
    </submittedName>
</protein>
<evidence type="ECO:0000256" key="4">
    <source>
        <dbReference type="SAM" id="SignalP"/>
    </source>
</evidence>
<evidence type="ECO:0000259" key="5">
    <source>
        <dbReference type="SMART" id="SM00835"/>
    </source>
</evidence>
<feature type="domain" description="Cupin type-1" evidence="5">
    <location>
        <begin position="260"/>
        <end position="402"/>
    </location>
</feature>
<dbReference type="InterPro" id="IPR006311">
    <property type="entry name" value="TAT_signal"/>
</dbReference>
<keyword evidence="1 2" id="KW-0479">Metal-binding</keyword>
<dbReference type="GO" id="GO:0046872">
    <property type="term" value="F:metal ion binding"/>
    <property type="evidence" value="ECO:0007669"/>
    <property type="project" value="UniProtKB-KW"/>
</dbReference>
<dbReference type="RefSeq" id="WP_163076042.1">
    <property type="nucleotide sequence ID" value="NZ_CP048630.1"/>
</dbReference>
<keyword evidence="4" id="KW-0732">Signal</keyword>
<dbReference type="EMBL" id="CP048630">
    <property type="protein sequence ID" value="QIB34897.1"/>
    <property type="molecule type" value="Genomic_DNA"/>
</dbReference>
<dbReference type="Gene3D" id="2.60.120.10">
    <property type="entry name" value="Jelly Rolls"/>
    <property type="match status" value="2"/>
</dbReference>
<name>A0A6P1YN73_9HYPH</name>
<feature type="signal peptide" evidence="4">
    <location>
        <begin position="1"/>
        <end position="26"/>
    </location>
</feature>
<dbReference type="SMART" id="SM00835">
    <property type="entry name" value="Cupin_1"/>
    <property type="match status" value="2"/>
</dbReference>
<evidence type="ECO:0000256" key="1">
    <source>
        <dbReference type="ARBA" id="ARBA00022723"/>
    </source>
</evidence>
<feature type="binding site" evidence="2">
    <location>
        <position position="306"/>
    </location>
    <ligand>
        <name>Mn(2+)</name>
        <dbReference type="ChEBI" id="CHEBI:29035"/>
        <label>2</label>
    </ligand>
</feature>
<dbReference type="AlphaFoldDB" id="A0A6P1YN73"/>
<evidence type="ECO:0000313" key="6">
    <source>
        <dbReference type="EMBL" id="QIB34897.1"/>
    </source>
</evidence>
<dbReference type="GO" id="GO:0033609">
    <property type="term" value="P:oxalate metabolic process"/>
    <property type="evidence" value="ECO:0007669"/>
    <property type="project" value="InterPro"/>
</dbReference>
<evidence type="ECO:0000256" key="3">
    <source>
        <dbReference type="SAM" id="MobiDB-lite"/>
    </source>
</evidence>
<feature type="binding site" evidence="2">
    <location>
        <position position="308"/>
    </location>
    <ligand>
        <name>Mn(2+)</name>
        <dbReference type="ChEBI" id="CHEBI:29035"/>
        <label>2</label>
    </ligand>
</feature>
<dbReference type="Proteomes" id="UP000464751">
    <property type="component" value="Chromosome"/>
</dbReference>
<dbReference type="InterPro" id="IPR014710">
    <property type="entry name" value="RmlC-like_jellyroll"/>
</dbReference>